<dbReference type="Pfam" id="PF12697">
    <property type="entry name" value="Abhydrolase_6"/>
    <property type="match status" value="1"/>
</dbReference>
<dbReference type="InterPro" id="IPR029058">
    <property type="entry name" value="AB_hydrolase_fold"/>
</dbReference>
<comment type="caution">
    <text evidence="3">The sequence shown here is derived from an EMBL/GenBank/DDBJ whole genome shotgun (WGS) entry which is preliminary data.</text>
</comment>
<keyword evidence="4" id="KW-1185">Reference proteome</keyword>
<dbReference type="InterPro" id="IPR036102">
    <property type="entry name" value="OsmC/Ohrsf"/>
</dbReference>
<evidence type="ECO:0000256" key="1">
    <source>
        <dbReference type="SAM" id="MobiDB-lite"/>
    </source>
</evidence>
<dbReference type="Proteomes" id="UP001165565">
    <property type="component" value="Unassembled WGS sequence"/>
</dbReference>
<sequence length="417" mass="43829">MVASPFEFTSPSGYRLVGRIELPDAPARGWALFAHCFTCGKDGLAAVRISRALARRGIGTLRFDFAGLGKSGGTFGEAGFGADVADLAAAAEAMAASGRPPTLLIGHSLGGAAALAAAGGLAMVKAVATIGAPFDITHVLDQFGPEGVAAIERDGEAEVSLSGRPFRVRQSFVEDLRHHDQGARIAGLKRPLLILHAPRDETVGIDNASQIFLAARHPKSFISLDSADHLLTNAQDVDYAAEVIASWASRYLPPVPETRDAGQEGDVVAEETRAGKFQVSIHAGGIRFLADEPVDVGGLGSGPTPYDLVSAGLAACTTMTLRMYADQKGWPVARIRTAVGHVRQASATPPDVFTRRIAIEGEIDAEQRRRMLEIAERCPVHRALERGSQIETQPGEPPAASDPVEAHAAAMAVAVES</sequence>
<dbReference type="AlphaFoldDB" id="A0AA41ZA14"/>
<dbReference type="Gene3D" id="3.30.300.20">
    <property type="match status" value="1"/>
</dbReference>
<feature type="region of interest" description="Disordered" evidence="1">
    <location>
        <begin position="386"/>
        <end position="410"/>
    </location>
</feature>
<reference evidence="3" key="1">
    <citation type="submission" date="2022-06" db="EMBL/GenBank/DDBJ databases">
        <title>Sphingomonas sp. nov. isolated from rhizosphere soil of tomato.</title>
        <authorList>
            <person name="Dong H."/>
            <person name="Gao R."/>
        </authorList>
    </citation>
    <scope>NUCLEOTIDE SEQUENCE</scope>
    <source>
        <strain evidence="3">MMSM24</strain>
    </source>
</reference>
<dbReference type="Pfam" id="PF02566">
    <property type="entry name" value="OsmC"/>
    <property type="match status" value="1"/>
</dbReference>
<evidence type="ECO:0000259" key="2">
    <source>
        <dbReference type="Pfam" id="PF12697"/>
    </source>
</evidence>
<dbReference type="PANTHER" id="PTHR39624:SF2">
    <property type="entry name" value="OSMC-LIKE PROTEIN"/>
    <property type="match status" value="1"/>
</dbReference>
<dbReference type="InterPro" id="IPR003718">
    <property type="entry name" value="OsmC/Ohr_fam"/>
</dbReference>
<dbReference type="Gene3D" id="3.40.50.1820">
    <property type="entry name" value="alpha/beta hydrolase"/>
    <property type="match status" value="1"/>
</dbReference>
<dbReference type="SUPFAM" id="SSF53474">
    <property type="entry name" value="alpha/beta-Hydrolases"/>
    <property type="match status" value="1"/>
</dbReference>
<evidence type="ECO:0000313" key="3">
    <source>
        <dbReference type="EMBL" id="MCW6535733.1"/>
    </source>
</evidence>
<proteinExistence type="predicted"/>
<dbReference type="InterPro" id="IPR015946">
    <property type="entry name" value="KH_dom-like_a/b"/>
</dbReference>
<evidence type="ECO:0000313" key="4">
    <source>
        <dbReference type="Proteomes" id="UP001165565"/>
    </source>
</evidence>
<dbReference type="GO" id="GO:0016787">
    <property type="term" value="F:hydrolase activity"/>
    <property type="evidence" value="ECO:0007669"/>
    <property type="project" value="UniProtKB-KW"/>
</dbReference>
<organism evidence="3 4">
    <name type="scientific">Sphingomonas lycopersici</name>
    <dbReference type="NCBI Taxonomy" id="2951807"/>
    <lineage>
        <taxon>Bacteria</taxon>
        <taxon>Pseudomonadati</taxon>
        <taxon>Pseudomonadota</taxon>
        <taxon>Alphaproteobacteria</taxon>
        <taxon>Sphingomonadales</taxon>
        <taxon>Sphingomonadaceae</taxon>
        <taxon>Sphingomonas</taxon>
    </lineage>
</organism>
<dbReference type="PANTHER" id="PTHR39624">
    <property type="entry name" value="PROTEIN INVOLVED IN RIMO-MEDIATED BETA-METHYLTHIOLATION OF RIBOSOMAL PROTEIN S12 YCAO"/>
    <property type="match status" value="1"/>
</dbReference>
<dbReference type="EMBL" id="JANFAV010000008">
    <property type="protein sequence ID" value="MCW6535733.1"/>
    <property type="molecule type" value="Genomic_DNA"/>
</dbReference>
<dbReference type="SUPFAM" id="SSF82784">
    <property type="entry name" value="OsmC-like"/>
    <property type="match status" value="1"/>
</dbReference>
<gene>
    <name evidence="3" type="ORF">NEE01_13190</name>
</gene>
<accession>A0AA41ZA14</accession>
<keyword evidence="3" id="KW-0378">Hydrolase</keyword>
<name>A0AA41ZA14_9SPHN</name>
<protein>
    <submittedName>
        <fullName evidence="3">Alpha/beta fold hydrolase</fullName>
    </submittedName>
</protein>
<dbReference type="RefSeq" id="WP_265269256.1">
    <property type="nucleotide sequence ID" value="NZ_JANFAV010000008.1"/>
</dbReference>
<feature type="domain" description="AB hydrolase-1" evidence="2">
    <location>
        <begin position="32"/>
        <end position="238"/>
    </location>
</feature>
<dbReference type="InterPro" id="IPR000073">
    <property type="entry name" value="AB_hydrolase_1"/>
</dbReference>